<dbReference type="InterPro" id="IPR043429">
    <property type="entry name" value="ArtM/GltK/GlnP/TcyL/YhdX-like"/>
</dbReference>
<sequence>MAINLDFSSLLEPGLFTEDPWWLYLLGGAGWTIALAVAAFALALALGLVIGTLRTVRTPWIRHFAEAWIELFRNIPLIVQIFVWYFVVPELIPAYKSWMIAADPLTTQFLSAFLCLGLFTSSRVAEQVRAGIESIPKGLPAAARALGLTTVQSYRFVLLPIAFRIILPPLTSESMNLVKNTAVAITIGLPELTMRANEMGENTFQFFAAYCWATVLYIVISLAVNRLMTTVEARCAVPGFIARRA</sequence>
<evidence type="ECO:0000256" key="8">
    <source>
        <dbReference type="RuleBase" id="RU363032"/>
    </source>
</evidence>
<evidence type="ECO:0000256" key="4">
    <source>
        <dbReference type="ARBA" id="ARBA00022475"/>
    </source>
</evidence>
<reference evidence="10 11" key="1">
    <citation type="submission" date="2011-11" db="EMBL/GenBank/DDBJ databases">
        <authorList>
            <person name="Weinstock G."/>
            <person name="Sodergren E."/>
            <person name="Clifton S."/>
            <person name="Fulton L."/>
            <person name="Fulton B."/>
            <person name="Courtney L."/>
            <person name="Fronick C."/>
            <person name="Harrison M."/>
            <person name="Strong C."/>
            <person name="Farmer C."/>
            <person name="Delahaunty K."/>
            <person name="Markovic C."/>
            <person name="Hall O."/>
            <person name="Minx P."/>
            <person name="Tomlinson C."/>
            <person name="Mitreva M."/>
            <person name="Hou S."/>
            <person name="Chen J."/>
            <person name="Wollam A."/>
            <person name="Pepin K.H."/>
            <person name="Johnson M."/>
            <person name="Bhonagiri V."/>
            <person name="Zhang X."/>
            <person name="Suruliraj S."/>
            <person name="Warren W."/>
            <person name="Chinwalla A."/>
            <person name="Mardis E.R."/>
            <person name="Wilson R.K."/>
        </authorList>
    </citation>
    <scope>NUCLEOTIDE SEQUENCE [LARGE SCALE GENOMIC DNA]</scope>
    <source>
        <strain evidence="10 11">YIT 11816</strain>
    </source>
</reference>
<dbReference type="InterPro" id="IPR010065">
    <property type="entry name" value="AA_ABC_transptr_permease_3TM"/>
</dbReference>
<dbReference type="GO" id="GO:0022857">
    <property type="term" value="F:transmembrane transporter activity"/>
    <property type="evidence" value="ECO:0007669"/>
    <property type="project" value="InterPro"/>
</dbReference>
<evidence type="ECO:0000256" key="2">
    <source>
        <dbReference type="ARBA" id="ARBA00010072"/>
    </source>
</evidence>
<feature type="transmembrane region" description="Helical" evidence="8">
    <location>
        <begin position="204"/>
        <end position="224"/>
    </location>
</feature>
<keyword evidence="6 8" id="KW-1133">Transmembrane helix</keyword>
<dbReference type="InterPro" id="IPR035906">
    <property type="entry name" value="MetI-like_sf"/>
</dbReference>
<keyword evidence="4" id="KW-1003">Cell membrane</keyword>
<dbReference type="OrthoDB" id="6534575at2"/>
<evidence type="ECO:0000313" key="11">
    <source>
        <dbReference type="Proteomes" id="UP000004956"/>
    </source>
</evidence>
<dbReference type="GO" id="GO:0006865">
    <property type="term" value="P:amino acid transport"/>
    <property type="evidence" value="ECO:0007669"/>
    <property type="project" value="TreeGrafter"/>
</dbReference>
<dbReference type="AlphaFoldDB" id="H3KFE1"/>
<dbReference type="PATRIC" id="fig|762967.3.peg.1145"/>
<dbReference type="SUPFAM" id="SSF161098">
    <property type="entry name" value="MetI-like"/>
    <property type="match status" value="1"/>
</dbReference>
<feature type="transmembrane region" description="Helical" evidence="8">
    <location>
        <begin position="108"/>
        <end position="125"/>
    </location>
</feature>
<dbReference type="InterPro" id="IPR000515">
    <property type="entry name" value="MetI-like"/>
</dbReference>
<protein>
    <submittedName>
        <fullName evidence="10">ABC transporter, permease protein</fullName>
    </submittedName>
</protein>
<dbReference type="STRING" id="762967.HMPREF9440_01458"/>
<accession>H3KFE1</accession>
<keyword evidence="3 8" id="KW-0813">Transport</keyword>
<evidence type="ECO:0000256" key="6">
    <source>
        <dbReference type="ARBA" id="ARBA00022989"/>
    </source>
</evidence>
<dbReference type="Pfam" id="PF00528">
    <property type="entry name" value="BPD_transp_1"/>
    <property type="match status" value="1"/>
</dbReference>
<evidence type="ECO:0000256" key="7">
    <source>
        <dbReference type="ARBA" id="ARBA00023136"/>
    </source>
</evidence>
<keyword evidence="7 8" id="KW-0472">Membrane</keyword>
<dbReference type="GO" id="GO:0043190">
    <property type="term" value="C:ATP-binding cassette (ABC) transporter complex"/>
    <property type="evidence" value="ECO:0007669"/>
    <property type="project" value="InterPro"/>
</dbReference>
<dbReference type="HOGENOM" id="CLU_019602_1_3_4"/>
<comment type="subcellular location">
    <subcellularLocation>
        <location evidence="1">Cell inner membrane</location>
        <topology evidence="1">Multi-pass membrane protein</topology>
    </subcellularLocation>
    <subcellularLocation>
        <location evidence="8">Cell membrane</location>
        <topology evidence="8">Multi-pass membrane protein</topology>
    </subcellularLocation>
</comment>
<evidence type="ECO:0000313" key="10">
    <source>
        <dbReference type="EMBL" id="EHY31162.1"/>
    </source>
</evidence>
<dbReference type="PANTHER" id="PTHR30614">
    <property type="entry name" value="MEMBRANE COMPONENT OF AMINO ACID ABC TRANSPORTER"/>
    <property type="match status" value="1"/>
</dbReference>
<gene>
    <name evidence="10" type="ORF">HMPREF9440_01458</name>
</gene>
<evidence type="ECO:0000256" key="1">
    <source>
        <dbReference type="ARBA" id="ARBA00004429"/>
    </source>
</evidence>
<dbReference type="Gene3D" id="1.10.3720.10">
    <property type="entry name" value="MetI-like"/>
    <property type="match status" value="1"/>
</dbReference>
<proteinExistence type="inferred from homology"/>
<keyword evidence="11" id="KW-1185">Reference proteome</keyword>
<dbReference type="NCBIfam" id="TIGR01726">
    <property type="entry name" value="HEQRo_perm_3TM"/>
    <property type="match status" value="1"/>
</dbReference>
<feature type="domain" description="ABC transmembrane type-1" evidence="9">
    <location>
        <begin position="29"/>
        <end position="228"/>
    </location>
</feature>
<organism evidence="10 11">
    <name type="scientific">Sutterella parvirubra YIT 11816</name>
    <dbReference type="NCBI Taxonomy" id="762967"/>
    <lineage>
        <taxon>Bacteria</taxon>
        <taxon>Pseudomonadati</taxon>
        <taxon>Pseudomonadota</taxon>
        <taxon>Betaproteobacteria</taxon>
        <taxon>Burkholderiales</taxon>
        <taxon>Sutterellaceae</taxon>
        <taxon>Sutterella</taxon>
    </lineage>
</organism>
<dbReference type="RefSeq" id="WP_008542418.1">
    <property type="nucleotide sequence ID" value="NZ_JH604968.1"/>
</dbReference>
<dbReference type="EMBL" id="AFBQ01000210">
    <property type="protein sequence ID" value="EHY31162.1"/>
    <property type="molecule type" value="Genomic_DNA"/>
</dbReference>
<keyword evidence="5 8" id="KW-0812">Transmembrane</keyword>
<comment type="caution">
    <text evidence="10">The sequence shown here is derived from an EMBL/GenBank/DDBJ whole genome shotgun (WGS) entry which is preliminary data.</text>
</comment>
<dbReference type="CDD" id="cd06261">
    <property type="entry name" value="TM_PBP2"/>
    <property type="match status" value="1"/>
</dbReference>
<name>H3KFE1_9BURK</name>
<feature type="transmembrane region" description="Helical" evidence="8">
    <location>
        <begin position="71"/>
        <end position="88"/>
    </location>
</feature>
<dbReference type="Proteomes" id="UP000004956">
    <property type="component" value="Unassembled WGS sequence"/>
</dbReference>
<feature type="transmembrane region" description="Helical" evidence="8">
    <location>
        <begin position="21"/>
        <end position="50"/>
    </location>
</feature>
<dbReference type="PROSITE" id="PS50928">
    <property type="entry name" value="ABC_TM1"/>
    <property type="match status" value="1"/>
</dbReference>
<dbReference type="PANTHER" id="PTHR30614:SF42">
    <property type="entry name" value="GLUTAMATE_ASPARTATE IMPORT PERMEASE PROTEIN GLTJ"/>
    <property type="match status" value="1"/>
</dbReference>
<evidence type="ECO:0000259" key="9">
    <source>
        <dbReference type="PROSITE" id="PS50928"/>
    </source>
</evidence>
<feature type="transmembrane region" description="Helical" evidence="8">
    <location>
        <begin position="145"/>
        <end position="167"/>
    </location>
</feature>
<comment type="similarity">
    <text evidence="2">Belongs to the binding-protein-dependent transport system permease family. HisMQ subfamily.</text>
</comment>
<evidence type="ECO:0000256" key="5">
    <source>
        <dbReference type="ARBA" id="ARBA00022692"/>
    </source>
</evidence>
<evidence type="ECO:0000256" key="3">
    <source>
        <dbReference type="ARBA" id="ARBA00022448"/>
    </source>
</evidence>